<dbReference type="FunFam" id="3.40.50.300:FF:001447">
    <property type="entry name" value="Ras-related protein Rab-1B"/>
    <property type="match status" value="1"/>
</dbReference>
<dbReference type="PROSITE" id="PS51420">
    <property type="entry name" value="RHO"/>
    <property type="match status" value="1"/>
</dbReference>
<comment type="similarity">
    <text evidence="1">Belongs to the small GTPase superfamily. Rab family.</text>
</comment>
<dbReference type="SMART" id="SM00176">
    <property type="entry name" value="RAN"/>
    <property type="match status" value="1"/>
</dbReference>
<dbReference type="NCBIfam" id="TIGR00231">
    <property type="entry name" value="small_GTP"/>
    <property type="match status" value="1"/>
</dbReference>
<dbReference type="Pfam" id="PF00071">
    <property type="entry name" value="Ras"/>
    <property type="match status" value="1"/>
</dbReference>
<organism evidence="3 4">
    <name type="scientific">Patella caerulea</name>
    <name type="common">Rayed Mediterranean limpet</name>
    <dbReference type="NCBI Taxonomy" id="87958"/>
    <lineage>
        <taxon>Eukaryota</taxon>
        <taxon>Metazoa</taxon>
        <taxon>Spiralia</taxon>
        <taxon>Lophotrochozoa</taxon>
        <taxon>Mollusca</taxon>
        <taxon>Gastropoda</taxon>
        <taxon>Patellogastropoda</taxon>
        <taxon>Patelloidea</taxon>
        <taxon>Patellidae</taxon>
        <taxon>Patella</taxon>
    </lineage>
</organism>
<evidence type="ECO:0000313" key="3">
    <source>
        <dbReference type="EMBL" id="KAK6168022.1"/>
    </source>
</evidence>
<accession>A0AAN8G134</accession>
<dbReference type="GO" id="GO:0005525">
    <property type="term" value="F:GTP binding"/>
    <property type="evidence" value="ECO:0007669"/>
    <property type="project" value="InterPro"/>
</dbReference>
<dbReference type="AlphaFoldDB" id="A0AAN8G134"/>
<evidence type="ECO:0000313" key="4">
    <source>
        <dbReference type="Proteomes" id="UP001347796"/>
    </source>
</evidence>
<proteinExistence type="inferred from homology"/>
<dbReference type="InterPro" id="IPR001806">
    <property type="entry name" value="Small_GTPase"/>
</dbReference>
<keyword evidence="4" id="KW-1185">Reference proteome</keyword>
<gene>
    <name evidence="3" type="ORF">SNE40_021930</name>
</gene>
<keyword evidence="2" id="KW-0547">Nucleotide-binding</keyword>
<dbReference type="PANTHER" id="PTHR47978">
    <property type="match status" value="1"/>
</dbReference>
<sequence>MSGKRKPDLKVIIMGDFAVGKTSLVCRYIEDVFKKHDTTIGAAFFLKQWGPYNVAVWDTAGDERYTGLSQFYCRNAGAAILAYDVTNPQSFESLWARFMPLIESATENCLKVVVGTKIDLLENDKRDITVEEGRKLAQELNEGLDLSKLEGDPYFETSSKNGANVKEVFEYMFQYCLPLTGQQKQKYSSVKKDIVDLYETDSNSPRAKKACC</sequence>
<dbReference type="SMART" id="SM00173">
    <property type="entry name" value="RAS"/>
    <property type="match status" value="1"/>
</dbReference>
<protein>
    <submittedName>
        <fullName evidence="3">Uncharacterized protein</fullName>
    </submittedName>
</protein>
<dbReference type="SMART" id="SM00175">
    <property type="entry name" value="RAB"/>
    <property type="match status" value="1"/>
</dbReference>
<dbReference type="EMBL" id="JAZGQO010000018">
    <property type="protein sequence ID" value="KAK6168022.1"/>
    <property type="molecule type" value="Genomic_DNA"/>
</dbReference>
<name>A0AAN8G134_PATCE</name>
<dbReference type="Gene3D" id="3.40.50.300">
    <property type="entry name" value="P-loop containing nucleotide triphosphate hydrolases"/>
    <property type="match status" value="1"/>
</dbReference>
<dbReference type="InterPro" id="IPR005225">
    <property type="entry name" value="Small_GTP-bd"/>
</dbReference>
<evidence type="ECO:0000256" key="1">
    <source>
        <dbReference type="ARBA" id="ARBA00006270"/>
    </source>
</evidence>
<dbReference type="InterPro" id="IPR027417">
    <property type="entry name" value="P-loop_NTPase"/>
</dbReference>
<dbReference type="PROSITE" id="PS51419">
    <property type="entry name" value="RAB"/>
    <property type="match status" value="1"/>
</dbReference>
<evidence type="ECO:0000256" key="2">
    <source>
        <dbReference type="ARBA" id="ARBA00022741"/>
    </source>
</evidence>
<dbReference type="PRINTS" id="PR00449">
    <property type="entry name" value="RASTRNSFRMNG"/>
</dbReference>
<reference evidence="3 4" key="1">
    <citation type="submission" date="2024-01" db="EMBL/GenBank/DDBJ databases">
        <title>The genome of the rayed Mediterranean limpet Patella caerulea (Linnaeus, 1758).</title>
        <authorList>
            <person name="Anh-Thu Weber A."/>
            <person name="Halstead-Nussloch G."/>
        </authorList>
    </citation>
    <scope>NUCLEOTIDE SEQUENCE [LARGE SCALE GENOMIC DNA]</scope>
    <source>
        <strain evidence="3">AATW-2023a</strain>
        <tissue evidence="3">Whole specimen</tissue>
    </source>
</reference>
<dbReference type="GO" id="GO:0003924">
    <property type="term" value="F:GTPase activity"/>
    <property type="evidence" value="ECO:0007669"/>
    <property type="project" value="InterPro"/>
</dbReference>
<dbReference type="Proteomes" id="UP001347796">
    <property type="component" value="Unassembled WGS sequence"/>
</dbReference>
<comment type="caution">
    <text evidence="3">The sequence shown here is derived from an EMBL/GenBank/DDBJ whole genome shotgun (WGS) entry which is preliminary data.</text>
</comment>
<dbReference type="SMART" id="SM00174">
    <property type="entry name" value="RHO"/>
    <property type="match status" value="1"/>
</dbReference>
<dbReference type="PROSITE" id="PS51421">
    <property type="entry name" value="RAS"/>
    <property type="match status" value="1"/>
</dbReference>
<dbReference type="SUPFAM" id="SSF52540">
    <property type="entry name" value="P-loop containing nucleoside triphosphate hydrolases"/>
    <property type="match status" value="1"/>
</dbReference>